<dbReference type="AlphaFoldDB" id="A0A5B1LI06"/>
<comment type="subcellular location">
    <subcellularLocation>
        <location evidence="1">Secreted</location>
    </subcellularLocation>
</comment>
<dbReference type="InterPro" id="IPR011049">
    <property type="entry name" value="Serralysin-like_metalloprot_C"/>
</dbReference>
<dbReference type="SUPFAM" id="SSF51120">
    <property type="entry name" value="beta-Roll"/>
    <property type="match status" value="3"/>
</dbReference>
<dbReference type="PANTHER" id="PTHR38340:SF1">
    <property type="entry name" value="S-LAYER PROTEIN"/>
    <property type="match status" value="1"/>
</dbReference>
<keyword evidence="5" id="KW-1185">Reference proteome</keyword>
<keyword evidence="2" id="KW-0964">Secreted</keyword>
<dbReference type="Proteomes" id="UP000325003">
    <property type="component" value="Unassembled WGS sequence"/>
</dbReference>
<dbReference type="GO" id="GO:0005509">
    <property type="term" value="F:calcium ion binding"/>
    <property type="evidence" value="ECO:0007669"/>
    <property type="project" value="InterPro"/>
</dbReference>
<dbReference type="EMBL" id="VUJV01000002">
    <property type="protein sequence ID" value="KAA1420305.1"/>
    <property type="molecule type" value="Genomic_DNA"/>
</dbReference>
<dbReference type="GO" id="GO:0005576">
    <property type="term" value="C:extracellular region"/>
    <property type="evidence" value="ECO:0007669"/>
    <property type="project" value="UniProtKB-SubCell"/>
</dbReference>
<name>A0A5B1LI06_9ACTN</name>
<evidence type="ECO:0000313" key="5">
    <source>
        <dbReference type="Proteomes" id="UP000325003"/>
    </source>
</evidence>
<proteinExistence type="predicted"/>
<dbReference type="PANTHER" id="PTHR38340">
    <property type="entry name" value="S-LAYER PROTEIN"/>
    <property type="match status" value="1"/>
</dbReference>
<evidence type="ECO:0000313" key="4">
    <source>
        <dbReference type="EMBL" id="KAA1420305.1"/>
    </source>
</evidence>
<protein>
    <submittedName>
        <fullName evidence="4">Calcium-binding protein</fullName>
    </submittedName>
</protein>
<evidence type="ECO:0000256" key="1">
    <source>
        <dbReference type="ARBA" id="ARBA00004613"/>
    </source>
</evidence>
<dbReference type="InterPro" id="IPR050557">
    <property type="entry name" value="RTX_toxin/Mannuronan_C5-epim"/>
</dbReference>
<dbReference type="InterPro" id="IPR018511">
    <property type="entry name" value="Hemolysin-typ_Ca-bd_CS"/>
</dbReference>
<comment type="caution">
    <text evidence="4">The sequence shown here is derived from an EMBL/GenBank/DDBJ whole genome shotgun (WGS) entry which is preliminary data.</text>
</comment>
<dbReference type="InterPro" id="IPR001343">
    <property type="entry name" value="Hemolysn_Ca-bd"/>
</dbReference>
<reference evidence="4 5" key="1">
    <citation type="submission" date="2019-09" db="EMBL/GenBank/DDBJ databases">
        <title>Nocardioides panacisoli sp. nov., isolated from the soil of a ginseng field.</title>
        <authorList>
            <person name="Cho C."/>
        </authorList>
    </citation>
    <scope>NUCLEOTIDE SEQUENCE [LARGE SCALE GENOMIC DNA]</scope>
    <source>
        <strain evidence="4 5">BN130099</strain>
    </source>
</reference>
<dbReference type="Gene3D" id="2.150.10.10">
    <property type="entry name" value="Serralysin-like metalloprotease, C-terminal"/>
    <property type="match status" value="5"/>
</dbReference>
<feature type="region of interest" description="Disordered" evidence="3">
    <location>
        <begin position="613"/>
        <end position="650"/>
    </location>
</feature>
<evidence type="ECO:0000256" key="3">
    <source>
        <dbReference type="SAM" id="MobiDB-lite"/>
    </source>
</evidence>
<dbReference type="Pfam" id="PF00353">
    <property type="entry name" value="HemolysinCabind"/>
    <property type="match status" value="8"/>
</dbReference>
<feature type="compositionally biased region" description="Low complexity" evidence="3">
    <location>
        <begin position="624"/>
        <end position="642"/>
    </location>
</feature>
<accession>A0A5B1LI06</accession>
<gene>
    <name evidence="4" type="ORF">F0U44_07785</name>
</gene>
<feature type="region of interest" description="Disordered" evidence="3">
    <location>
        <begin position="1"/>
        <end position="22"/>
    </location>
</feature>
<evidence type="ECO:0000256" key="2">
    <source>
        <dbReference type="ARBA" id="ARBA00022525"/>
    </source>
</evidence>
<dbReference type="PRINTS" id="PR00313">
    <property type="entry name" value="CABNDNGRPT"/>
</dbReference>
<organism evidence="4 5">
    <name type="scientific">Nocardioides humilatus</name>
    <dbReference type="NCBI Taxonomy" id="2607660"/>
    <lineage>
        <taxon>Bacteria</taxon>
        <taxon>Bacillati</taxon>
        <taxon>Actinomycetota</taxon>
        <taxon>Actinomycetes</taxon>
        <taxon>Propionibacteriales</taxon>
        <taxon>Nocardioidaceae</taxon>
        <taxon>Nocardioides</taxon>
    </lineage>
</organism>
<dbReference type="PROSITE" id="PS00330">
    <property type="entry name" value="HEMOLYSIN_CALCIUM"/>
    <property type="match status" value="1"/>
</dbReference>
<sequence>MRTAVGEPAGRGRRSPYEPSLPVNEVSAGRRLWTVSGPVNCELETSPTSGINRPSGECGRRGPVEQLPGISRSGQQRPSGHGVSAMALKSVRGGVAAGLLAAAGVMALPAAPAQAAPMSVHLDFGTLNINMSTGSFETLVFDVGTRVKVQDLDGITLTAGSEPCTQESPTLIQCFKATVDFFHVNGTGSTDLVSTFGTTEDGEFIMGAGFDNVIVGPGQDSVRGGSGNDTVSYETHPAAVTVSPDGVADDGMAGEGDRIYGDVEVVIGSNHDDTLMGGPNGNRLEGGPGDDALVGGAGSDVIFGDDGDDSLRGLAGSDHLEGGLDDDTLYGFVGGPDILDGNEGFDAVIYDVPASVDLDIRINDAIANDGPAGQHDWVLSTNEVIVGGDGNDVLVGNAEDNWLIGGGGFDQLAGNGGADVVYAEGTFSELDGGDGDDLLLAYQGTDKDIIGGPGTDTVSYAGYVSWDLSVEDYATSAVIVDLDGKADDGYAGQKDEVEKDVENIEGTHFAGDKLSGSSQANVLRGFGGNDTLSGGGGSDVLEPQEVIDAGADSDVVRGGGGVDLVSYAGTTDSVFVWLNNKADDGPAGDLDNVRTDVEGIEGGAGNDEFIANGGTDTLLGGPGSDDLNGAGGNDLLDGGPDSDIGDAGGGTKDRCLSMESNLNCELFV</sequence>
<reference evidence="4 5" key="2">
    <citation type="submission" date="2019-09" db="EMBL/GenBank/DDBJ databases">
        <authorList>
            <person name="Jin C."/>
        </authorList>
    </citation>
    <scope>NUCLEOTIDE SEQUENCE [LARGE SCALE GENOMIC DNA]</scope>
    <source>
        <strain evidence="4 5">BN130099</strain>
    </source>
</reference>